<keyword evidence="6" id="KW-1185">Reference proteome</keyword>
<feature type="compositionally biased region" description="Basic and acidic residues" evidence="3">
    <location>
        <begin position="363"/>
        <end position="384"/>
    </location>
</feature>
<name>A0ABP5X1P6_9ACTN</name>
<reference evidence="6" key="1">
    <citation type="journal article" date="2019" name="Int. J. Syst. Evol. Microbiol.">
        <title>The Global Catalogue of Microorganisms (GCM) 10K type strain sequencing project: providing services to taxonomists for standard genome sequencing and annotation.</title>
        <authorList>
            <consortium name="The Broad Institute Genomics Platform"/>
            <consortium name="The Broad Institute Genome Sequencing Center for Infectious Disease"/>
            <person name="Wu L."/>
            <person name="Ma J."/>
        </authorList>
    </citation>
    <scope>NUCLEOTIDE SEQUENCE [LARGE SCALE GENOMIC DNA]</scope>
    <source>
        <strain evidence="6">JCM 6922</strain>
    </source>
</reference>
<dbReference type="Gene3D" id="1.10.150.130">
    <property type="match status" value="1"/>
</dbReference>
<dbReference type="Pfam" id="PF00589">
    <property type="entry name" value="Phage_integrase"/>
    <property type="match status" value="1"/>
</dbReference>
<evidence type="ECO:0000313" key="5">
    <source>
        <dbReference type="EMBL" id="GAA2439616.1"/>
    </source>
</evidence>
<feature type="region of interest" description="Disordered" evidence="3">
    <location>
        <begin position="324"/>
        <end position="384"/>
    </location>
</feature>
<sequence>MSLHDDEIVDAELVDDGGALALVEEPPARPRVDANTVLRPGQAVPTTADPGTQYTERDLYVSAETARILDEVDPGDSGPMKAFKAWCAEQGRVAKPCTTATFTEYSRYLMERGLKVSTIKNYMSRIRTAMPAGAKPDNSLYLRLLADYRKKNRRAVRTRQAFPITLPYLVPMMEKAEADGRPVGIRDAAMLAFGYRFLGRSIEDANLEIEDLTIMDDRILVWLPEDKTHKDEEQTIPLRDRPDLQLVPRMRRWLGYLAEQGVTTGPVFRHLLKNGKPATEATRAKTATKRGVHLRGHVINERVKFWFAAAGLVSDGRPVTSHGLRAGGATDLAQSGATDQELEEAGRWAPGSSIPRSVYVRPARAEKRDPFDRVPVHAPEREPE</sequence>
<accession>A0ABP5X1P6</accession>
<evidence type="ECO:0000256" key="3">
    <source>
        <dbReference type="SAM" id="MobiDB-lite"/>
    </source>
</evidence>
<gene>
    <name evidence="5" type="ORF">GCM10010421_32340</name>
</gene>
<dbReference type="SUPFAM" id="SSF47823">
    <property type="entry name" value="lambda integrase-like, N-terminal domain"/>
    <property type="match status" value="1"/>
</dbReference>
<dbReference type="PROSITE" id="PS51898">
    <property type="entry name" value="TYR_RECOMBINASE"/>
    <property type="match status" value="1"/>
</dbReference>
<evidence type="ECO:0000313" key="6">
    <source>
        <dbReference type="Proteomes" id="UP001500460"/>
    </source>
</evidence>
<keyword evidence="2" id="KW-0233">DNA recombination</keyword>
<organism evidence="5 6">
    <name type="scientific">Streptomyces glaucus</name>
    <dbReference type="NCBI Taxonomy" id="284029"/>
    <lineage>
        <taxon>Bacteria</taxon>
        <taxon>Bacillati</taxon>
        <taxon>Actinomycetota</taxon>
        <taxon>Actinomycetes</taxon>
        <taxon>Kitasatosporales</taxon>
        <taxon>Streptomycetaceae</taxon>
        <taxon>Streptomyces</taxon>
    </lineage>
</organism>
<dbReference type="InterPro" id="IPR010998">
    <property type="entry name" value="Integrase_recombinase_N"/>
</dbReference>
<protein>
    <recommendedName>
        <fullName evidence="4">Tyr recombinase domain-containing protein</fullName>
    </recommendedName>
</protein>
<feature type="domain" description="Tyr recombinase" evidence="4">
    <location>
        <begin position="159"/>
        <end position="372"/>
    </location>
</feature>
<dbReference type="InterPro" id="IPR013762">
    <property type="entry name" value="Integrase-like_cat_sf"/>
</dbReference>
<dbReference type="EMBL" id="BAAATK010000018">
    <property type="protein sequence ID" value="GAA2439616.1"/>
    <property type="molecule type" value="Genomic_DNA"/>
</dbReference>
<evidence type="ECO:0000256" key="1">
    <source>
        <dbReference type="ARBA" id="ARBA00023125"/>
    </source>
</evidence>
<dbReference type="RefSeq" id="WP_344603891.1">
    <property type="nucleotide sequence ID" value="NZ_BAAATK010000018.1"/>
</dbReference>
<proteinExistence type="predicted"/>
<evidence type="ECO:0000256" key="2">
    <source>
        <dbReference type="ARBA" id="ARBA00023172"/>
    </source>
</evidence>
<keyword evidence="1" id="KW-0238">DNA-binding</keyword>
<dbReference type="InterPro" id="IPR002104">
    <property type="entry name" value="Integrase_catalytic"/>
</dbReference>
<dbReference type="SUPFAM" id="SSF56349">
    <property type="entry name" value="DNA breaking-rejoining enzymes"/>
    <property type="match status" value="1"/>
</dbReference>
<evidence type="ECO:0000259" key="4">
    <source>
        <dbReference type="PROSITE" id="PS51898"/>
    </source>
</evidence>
<dbReference type="InterPro" id="IPR011010">
    <property type="entry name" value="DNA_brk_join_enz"/>
</dbReference>
<dbReference type="Proteomes" id="UP001500460">
    <property type="component" value="Unassembled WGS sequence"/>
</dbReference>
<comment type="caution">
    <text evidence="5">The sequence shown here is derived from an EMBL/GenBank/DDBJ whole genome shotgun (WGS) entry which is preliminary data.</text>
</comment>
<dbReference type="Gene3D" id="1.10.443.10">
    <property type="entry name" value="Intergrase catalytic core"/>
    <property type="match status" value="1"/>
</dbReference>